<keyword evidence="3" id="KW-1185">Reference proteome</keyword>
<dbReference type="AlphaFoldDB" id="A0AAE0D6B8"/>
<protein>
    <submittedName>
        <fullName evidence="2">Uncharacterized protein</fullName>
    </submittedName>
</protein>
<evidence type="ECO:0000313" key="3">
    <source>
        <dbReference type="Proteomes" id="UP001281614"/>
    </source>
</evidence>
<evidence type="ECO:0000313" key="2">
    <source>
        <dbReference type="EMBL" id="KAK2759263.1"/>
    </source>
</evidence>
<dbReference type="EMBL" id="VYYT01000181">
    <property type="protein sequence ID" value="KAK2759263.1"/>
    <property type="molecule type" value="Genomic_DNA"/>
</dbReference>
<gene>
    <name evidence="2" type="ORF">CKAH01_16679</name>
</gene>
<sequence>MIRPSVTALTVYLAYLFPVQAARTPKIGFEIETSQMHFYNIKCTESANTAMKGHQVSGQIGGGWFLGVDTTPAKASLLQPEYDVLCNLDDTNKLESLIGHVVQSMSTINTKQNFVIKDFDGKPDPFNPWELFIFPGLSKLSDDAKWDVQATAPLMLEAVQDLLIAAVQKEAHPLVIQDKNWSKNLVYVQKNWLDFKYFQEATGGSDWATKDVMGFLSIMLSNIKMARELTASVFHPARRNAYLTQGPKTLVWLMPRNSWTSVFSLVEKKLPKSVGLWEILERLSCYQNTKDGKLRLDKNFCKGIEDNPQPNGKLQDKAWSLKGGIDPLCVKTWVESIISQPAGSPDALSAWDAKHFDGQIGAFDELGKSFEQVLNSQREVSLWEFRGLGFSRKADLAERVTNIQSEVVKFHRKYPQEPTS</sequence>
<comment type="caution">
    <text evidence="2">The sequence shown here is derived from an EMBL/GenBank/DDBJ whole genome shotgun (WGS) entry which is preliminary data.</text>
</comment>
<reference evidence="2" key="1">
    <citation type="submission" date="2023-02" db="EMBL/GenBank/DDBJ databases">
        <title>Colletotrichum kahawae CIFC_Que2 genome sequencing and assembly.</title>
        <authorList>
            <person name="Baroncelli R."/>
        </authorList>
    </citation>
    <scope>NUCLEOTIDE SEQUENCE</scope>
    <source>
        <strain evidence="2">CIFC_Que2</strain>
    </source>
</reference>
<accession>A0AAE0D6B8</accession>
<name>A0AAE0D6B8_COLKA</name>
<feature type="chain" id="PRO_5042007561" evidence="1">
    <location>
        <begin position="22"/>
        <end position="420"/>
    </location>
</feature>
<dbReference type="Proteomes" id="UP001281614">
    <property type="component" value="Unassembled WGS sequence"/>
</dbReference>
<proteinExistence type="predicted"/>
<feature type="signal peptide" evidence="1">
    <location>
        <begin position="1"/>
        <end position="21"/>
    </location>
</feature>
<evidence type="ECO:0000256" key="1">
    <source>
        <dbReference type="SAM" id="SignalP"/>
    </source>
</evidence>
<keyword evidence="1" id="KW-0732">Signal</keyword>
<organism evidence="2 3">
    <name type="scientific">Colletotrichum kahawae</name>
    <name type="common">Coffee berry disease fungus</name>
    <dbReference type="NCBI Taxonomy" id="34407"/>
    <lineage>
        <taxon>Eukaryota</taxon>
        <taxon>Fungi</taxon>
        <taxon>Dikarya</taxon>
        <taxon>Ascomycota</taxon>
        <taxon>Pezizomycotina</taxon>
        <taxon>Sordariomycetes</taxon>
        <taxon>Hypocreomycetidae</taxon>
        <taxon>Glomerellales</taxon>
        <taxon>Glomerellaceae</taxon>
        <taxon>Colletotrichum</taxon>
        <taxon>Colletotrichum gloeosporioides species complex</taxon>
    </lineage>
</organism>